<evidence type="ECO:0000313" key="3">
    <source>
        <dbReference type="EMBL" id="TET43980.1"/>
    </source>
</evidence>
<sequence>MSSSKLLRGLPVLFSKEGVAGGMTRRDEKGMALVLAIMLLLVLFVMGSTLLMLATTDVKIASHQMRDNKALFVADAGIQEVLTRITSDASYVGDPADFVNPDWQSEIYASGPPAGAGDTLRFLTLPGCGVLNYADPTAPVTVHYLKNRDGDVIYYDPDTKERVTDMPPPLGAVPIHVAEATGTAHGGVYPVRRKAITEFIVSTLDYEDFYYALHTGGDIYFRAISSSKAGRLSTFSAYSDEISILRHNDGDTIYIDMDGSESYDMDTEVNFFGGEWNPSSSYDLMQMRNVFTGYPPPHTPPPNPDLGHLDSTGLIFANGDIRLDTIDTFIPKFGQTWLTGTLVNYDPSDTTYIHGGYSEGEDPFPVPLINMSHDYWKYHGAEIIDRLHPSSVPANWELDTLGYHWKGGATAQMDSGTYFFSDDNVIIDSIFDPLGDVKIITPFSIYISNDVTYEDDDAKAIAFLAGEDIGVGGDMANVIVKALLYAKKGDLTISKQAVILGAVIIRGDAEISGECAIILDKRLNGVFEFVEPEKKYVSTVLSWREVRP</sequence>
<reference evidence="3 4" key="1">
    <citation type="submission" date="2019-03" db="EMBL/GenBank/DDBJ databases">
        <title>Metabolic potential of uncultured bacteria and archaea associated with petroleum seepage in deep-sea sediments.</title>
        <authorList>
            <person name="Dong X."/>
            <person name="Hubert C."/>
        </authorList>
    </citation>
    <scope>NUCLEOTIDE SEQUENCE [LARGE SCALE GENOMIC DNA]</scope>
    <source>
        <strain evidence="3">E44_bin18</strain>
    </source>
</reference>
<gene>
    <name evidence="3" type="ORF">E3J62_11580</name>
</gene>
<proteinExistence type="predicted"/>
<feature type="transmembrane region" description="Helical" evidence="1">
    <location>
        <begin position="32"/>
        <end position="54"/>
    </location>
</feature>
<organism evidence="3 4">
    <name type="scientific">candidate division TA06 bacterium</name>
    <dbReference type="NCBI Taxonomy" id="2250710"/>
    <lineage>
        <taxon>Bacteria</taxon>
        <taxon>Bacteria division TA06</taxon>
    </lineage>
</organism>
<protein>
    <recommendedName>
        <fullName evidence="2">Type 4 fimbrial biogenesis protein PilX N-terminal domain-containing protein</fullName>
    </recommendedName>
</protein>
<name>A0A523UN69_UNCT6</name>
<keyword evidence="1" id="KW-1133">Transmembrane helix</keyword>
<dbReference type="Proteomes" id="UP000315525">
    <property type="component" value="Unassembled WGS sequence"/>
</dbReference>
<keyword evidence="1" id="KW-0472">Membrane</keyword>
<dbReference type="InterPro" id="IPR025746">
    <property type="entry name" value="PilX_N_dom"/>
</dbReference>
<accession>A0A523UN69</accession>
<evidence type="ECO:0000313" key="4">
    <source>
        <dbReference type="Proteomes" id="UP000315525"/>
    </source>
</evidence>
<dbReference type="EMBL" id="SOJN01000142">
    <property type="protein sequence ID" value="TET43980.1"/>
    <property type="molecule type" value="Genomic_DNA"/>
</dbReference>
<keyword evidence="1" id="KW-0812">Transmembrane</keyword>
<dbReference type="Pfam" id="PF14341">
    <property type="entry name" value="PilX_N"/>
    <property type="match status" value="1"/>
</dbReference>
<feature type="domain" description="Type 4 fimbrial biogenesis protein PilX N-terminal" evidence="2">
    <location>
        <begin position="29"/>
        <end position="78"/>
    </location>
</feature>
<comment type="caution">
    <text evidence="3">The sequence shown here is derived from an EMBL/GenBank/DDBJ whole genome shotgun (WGS) entry which is preliminary data.</text>
</comment>
<dbReference type="AlphaFoldDB" id="A0A523UN69"/>
<evidence type="ECO:0000259" key="2">
    <source>
        <dbReference type="Pfam" id="PF14341"/>
    </source>
</evidence>
<evidence type="ECO:0000256" key="1">
    <source>
        <dbReference type="SAM" id="Phobius"/>
    </source>
</evidence>